<evidence type="ECO:0000313" key="7">
    <source>
        <dbReference type="EMBL" id="BBI35228.1"/>
    </source>
</evidence>
<dbReference type="KEGG" id="cohn:KCTCHS21_46270"/>
<dbReference type="GO" id="GO:0005524">
    <property type="term" value="F:ATP binding"/>
    <property type="evidence" value="ECO:0007669"/>
    <property type="project" value="InterPro"/>
</dbReference>
<sequence>MNNVLDIKQLSVDFMTPQGSRNTVNDVNLTIAPGETLCLVGESGSGKTITSLSVMRLIEYDNGHITKGSVSLNGLNLAELSRGELRKLRGKKIAMIFQEPMTALADSSWTWEAGGSLEPINQAARESRDLGCSATDEAASA</sequence>
<dbReference type="InterPro" id="IPR050388">
    <property type="entry name" value="ABC_Ni/Peptide_Import"/>
</dbReference>
<dbReference type="RefSeq" id="WP_179952633.1">
    <property type="nucleotide sequence ID" value="NZ_AP019400.1"/>
</dbReference>
<evidence type="ECO:0000256" key="1">
    <source>
        <dbReference type="ARBA" id="ARBA00004370"/>
    </source>
</evidence>
<comment type="subcellular location">
    <subcellularLocation>
        <location evidence="1">Membrane</location>
    </subcellularLocation>
</comment>
<keyword evidence="8" id="KW-1185">Reference proteome</keyword>
<evidence type="ECO:0000256" key="5">
    <source>
        <dbReference type="ARBA" id="ARBA00023136"/>
    </source>
</evidence>
<dbReference type="GO" id="GO:0016020">
    <property type="term" value="C:membrane"/>
    <property type="evidence" value="ECO:0007669"/>
    <property type="project" value="UniProtKB-SubCell"/>
</dbReference>
<keyword evidence="5" id="KW-0472">Membrane</keyword>
<reference evidence="7 8" key="1">
    <citation type="submission" date="2019-01" db="EMBL/GenBank/DDBJ databases">
        <title>Complete genome sequence of Cohnella hallensis HS21 isolated from Korean fir (Abies koreana) rhizospheric soil.</title>
        <authorList>
            <person name="Jiang L."/>
            <person name="Kang S.W."/>
            <person name="Kim S."/>
            <person name="Jung J."/>
            <person name="Kim C.Y."/>
            <person name="Kim D.H."/>
            <person name="Kim S.W."/>
            <person name="Lee J."/>
        </authorList>
    </citation>
    <scope>NUCLEOTIDE SEQUENCE [LARGE SCALE GENOMIC DNA]</scope>
    <source>
        <strain evidence="7 8">HS21</strain>
    </source>
</reference>
<organism evidence="7 8">
    <name type="scientific">Cohnella abietis</name>
    <dbReference type="NCBI Taxonomy" id="2507935"/>
    <lineage>
        <taxon>Bacteria</taxon>
        <taxon>Bacillati</taxon>
        <taxon>Bacillota</taxon>
        <taxon>Bacilli</taxon>
        <taxon>Bacillales</taxon>
        <taxon>Paenibacillaceae</taxon>
        <taxon>Cohnella</taxon>
    </lineage>
</organism>
<evidence type="ECO:0000256" key="3">
    <source>
        <dbReference type="ARBA" id="ARBA00022448"/>
    </source>
</evidence>
<accession>A0A3T1DB69</accession>
<evidence type="ECO:0000256" key="4">
    <source>
        <dbReference type="ARBA" id="ARBA00022475"/>
    </source>
</evidence>
<dbReference type="InterPro" id="IPR003439">
    <property type="entry name" value="ABC_transporter-like_ATP-bd"/>
</dbReference>
<gene>
    <name evidence="7" type="ORF">KCTCHS21_46270</name>
</gene>
<dbReference type="AlphaFoldDB" id="A0A3T1DB69"/>
<dbReference type="PANTHER" id="PTHR43297">
    <property type="entry name" value="OLIGOPEPTIDE TRANSPORT ATP-BINDING PROTEIN APPD"/>
    <property type="match status" value="1"/>
</dbReference>
<keyword evidence="3" id="KW-0813">Transport</keyword>
<dbReference type="Gene3D" id="3.40.50.300">
    <property type="entry name" value="P-loop containing nucleotide triphosphate hydrolases"/>
    <property type="match status" value="1"/>
</dbReference>
<evidence type="ECO:0000313" key="8">
    <source>
        <dbReference type="Proteomes" id="UP000289856"/>
    </source>
</evidence>
<dbReference type="InterPro" id="IPR027417">
    <property type="entry name" value="P-loop_NTPase"/>
</dbReference>
<dbReference type="Pfam" id="PF00005">
    <property type="entry name" value="ABC_tran"/>
    <property type="match status" value="1"/>
</dbReference>
<dbReference type="EMBL" id="AP019400">
    <property type="protein sequence ID" value="BBI35228.1"/>
    <property type="molecule type" value="Genomic_DNA"/>
</dbReference>
<evidence type="ECO:0000259" key="6">
    <source>
        <dbReference type="Pfam" id="PF00005"/>
    </source>
</evidence>
<dbReference type="PANTHER" id="PTHR43297:SF2">
    <property type="entry name" value="DIPEPTIDE TRANSPORT ATP-BINDING PROTEIN DPPD"/>
    <property type="match status" value="1"/>
</dbReference>
<comment type="similarity">
    <text evidence="2">Belongs to the ABC transporter superfamily.</text>
</comment>
<protein>
    <recommendedName>
        <fullName evidence="6">ABC transporter domain-containing protein</fullName>
    </recommendedName>
</protein>
<name>A0A3T1DB69_9BACL</name>
<feature type="domain" description="ABC transporter" evidence="6">
    <location>
        <begin position="24"/>
        <end position="102"/>
    </location>
</feature>
<evidence type="ECO:0000256" key="2">
    <source>
        <dbReference type="ARBA" id="ARBA00005417"/>
    </source>
</evidence>
<keyword evidence="4" id="KW-1003">Cell membrane</keyword>
<dbReference type="Proteomes" id="UP000289856">
    <property type="component" value="Chromosome"/>
</dbReference>
<proteinExistence type="inferred from homology"/>
<dbReference type="GO" id="GO:0016887">
    <property type="term" value="F:ATP hydrolysis activity"/>
    <property type="evidence" value="ECO:0007669"/>
    <property type="project" value="InterPro"/>
</dbReference>
<dbReference type="SUPFAM" id="SSF52540">
    <property type="entry name" value="P-loop containing nucleoside triphosphate hydrolases"/>
    <property type="match status" value="1"/>
</dbReference>